<dbReference type="Gene3D" id="3.30.1370.50">
    <property type="entry name" value="R3H-like domain"/>
    <property type="match status" value="1"/>
</dbReference>
<accession>A0A1Y1RR56</accession>
<name>A0A1Y1RR56_9MICC</name>
<dbReference type="AlphaFoldDB" id="A0A1Y1RR56"/>
<organism evidence="2 3">
    <name type="scientific">Rothia nasimurium</name>
    <dbReference type="NCBI Taxonomy" id="85336"/>
    <lineage>
        <taxon>Bacteria</taxon>
        <taxon>Bacillati</taxon>
        <taxon>Actinomycetota</taxon>
        <taxon>Actinomycetes</taxon>
        <taxon>Micrococcales</taxon>
        <taxon>Micrococcaceae</taxon>
        <taxon>Rothia</taxon>
    </lineage>
</organism>
<dbReference type="PANTHER" id="PTHR35800">
    <property type="entry name" value="PROTEIN JAG"/>
    <property type="match status" value="1"/>
</dbReference>
<dbReference type="PROSITE" id="PS51061">
    <property type="entry name" value="R3H"/>
    <property type="match status" value="1"/>
</dbReference>
<dbReference type="RefSeq" id="WP_083091556.1">
    <property type="nucleotide sequence ID" value="NZ_LXWF01000015.1"/>
</dbReference>
<evidence type="ECO:0000313" key="3">
    <source>
        <dbReference type="Proteomes" id="UP000192359"/>
    </source>
</evidence>
<dbReference type="InterPro" id="IPR036867">
    <property type="entry name" value="R3H_dom_sf"/>
</dbReference>
<proteinExistence type="predicted"/>
<dbReference type="Proteomes" id="UP000192359">
    <property type="component" value="Unassembled WGS sequence"/>
</dbReference>
<sequence>MTEAFETPAAGSADTEYEDALGEGFEDEGDIAADYLEELLDIADIDGDIDIEVRNGRTYLSVVTEDGNTEELEALVGQDGQVLDALQELVRLSVLAATGQRTRLILDIAEYRASRQKALVDMAETAIARVKETGDGVHLEPLGSYERKLVHDIVAAHGLYSESEGAGPDRHIVIMPAEG</sequence>
<comment type="caution">
    <text evidence="2">The sequence shown here is derived from an EMBL/GenBank/DDBJ whole genome shotgun (WGS) entry which is preliminary data.</text>
</comment>
<dbReference type="InterPro" id="IPR034079">
    <property type="entry name" value="R3H_KhpB"/>
</dbReference>
<dbReference type="EMBL" id="LXWF01000015">
    <property type="protein sequence ID" value="ORC20218.1"/>
    <property type="molecule type" value="Genomic_DNA"/>
</dbReference>
<dbReference type="Pfam" id="PF01424">
    <property type="entry name" value="R3H"/>
    <property type="match status" value="1"/>
</dbReference>
<dbReference type="GO" id="GO:0003723">
    <property type="term" value="F:RNA binding"/>
    <property type="evidence" value="ECO:0007669"/>
    <property type="project" value="InterPro"/>
</dbReference>
<gene>
    <name evidence="2" type="ORF">A7979_11330</name>
</gene>
<dbReference type="SMART" id="SM00393">
    <property type="entry name" value="R3H"/>
    <property type="match status" value="1"/>
</dbReference>
<keyword evidence="3" id="KW-1185">Reference proteome</keyword>
<evidence type="ECO:0000259" key="1">
    <source>
        <dbReference type="PROSITE" id="PS51061"/>
    </source>
</evidence>
<dbReference type="SUPFAM" id="SSF82708">
    <property type="entry name" value="R3H domain"/>
    <property type="match status" value="1"/>
</dbReference>
<evidence type="ECO:0000313" key="2">
    <source>
        <dbReference type="EMBL" id="ORC20218.1"/>
    </source>
</evidence>
<dbReference type="OrthoDB" id="9794483at2"/>
<dbReference type="InterPro" id="IPR001374">
    <property type="entry name" value="R3H_dom"/>
</dbReference>
<dbReference type="Gene3D" id="3.30.300.20">
    <property type="match status" value="1"/>
</dbReference>
<dbReference type="CDD" id="cd02644">
    <property type="entry name" value="R3H_jag"/>
    <property type="match status" value="1"/>
</dbReference>
<feature type="domain" description="R3H" evidence="1">
    <location>
        <begin position="113"/>
        <end position="178"/>
    </location>
</feature>
<protein>
    <submittedName>
        <fullName evidence="2">RNA-binding protein</fullName>
    </submittedName>
</protein>
<dbReference type="PANTHER" id="PTHR35800:SF1">
    <property type="entry name" value="RNA-BINDING PROTEIN KHPB"/>
    <property type="match status" value="1"/>
</dbReference>
<dbReference type="InterPro" id="IPR039247">
    <property type="entry name" value="KhpB"/>
</dbReference>
<reference evidence="2 3" key="1">
    <citation type="submission" date="2016-05" db="EMBL/GenBank/DDBJ databases">
        <title>Draft genome sequence of a porcine commensal Rothia nasimurium.</title>
        <authorList>
            <person name="Gaiser R.A."/>
            <person name="Van Baarlen P."/>
            <person name="Wells J.M."/>
        </authorList>
    </citation>
    <scope>NUCLEOTIDE SEQUENCE [LARGE SCALE GENOMIC DNA]</scope>
    <source>
        <strain evidence="2 3">PT-32</strain>
    </source>
</reference>
<dbReference type="InterPro" id="IPR015946">
    <property type="entry name" value="KH_dom-like_a/b"/>
</dbReference>